<reference evidence="4" key="1">
    <citation type="submission" date="2018-01" db="EMBL/GenBank/DDBJ databases">
        <title>The opportunistic pathogen Serratia marcescens is an overlooked threat to honeybees.</title>
        <authorList>
            <person name="Raymann K."/>
            <person name="Shaffer Z."/>
            <person name="Coon K."/>
            <person name="Salisbury S."/>
            <person name="Moran N.A."/>
        </authorList>
    </citation>
    <scope>NUCLEOTIDE SEQUENCE [LARGE SCALE GENOMIC DNA]</scope>
    <source>
        <strain evidence="4">KZ19</strain>
    </source>
</reference>
<dbReference type="EMBL" id="CP029449">
    <property type="protein sequence ID" value="AWL67029.1"/>
    <property type="molecule type" value="Genomic_DNA"/>
</dbReference>
<evidence type="ECO:0000313" key="5">
    <source>
        <dbReference type="Proteomes" id="UP000245399"/>
    </source>
</evidence>
<feature type="chain" id="PRO_5011590756" description="Lipoprotein" evidence="2">
    <location>
        <begin position="20"/>
        <end position="79"/>
    </location>
</feature>
<feature type="compositionally biased region" description="Polar residues" evidence="1">
    <location>
        <begin position="31"/>
        <end position="43"/>
    </location>
</feature>
<feature type="signal peptide" evidence="2">
    <location>
        <begin position="1"/>
        <end position="19"/>
    </location>
</feature>
<reference evidence="3 5" key="2">
    <citation type="submission" date="2018-05" db="EMBL/GenBank/DDBJ databases">
        <title>Klebsiella quasipneumonaiae provides a window into carbapenemase gene transfer, plasmid rearrangements and nosocomial acquisition from the hospital environment.</title>
        <authorList>
            <person name="Mathers A.J."/>
            <person name="Vegesana K."/>
            <person name="Stoesser N."/>
            <person name="Crook D."/>
            <person name="Vaughan A."/>
            <person name="Barry K."/>
            <person name="Parikh H."/>
            <person name="Sebra R."/>
            <person name="Kotay S."/>
            <person name="Walker A.S."/>
            <person name="Sheppard A.E."/>
        </authorList>
    </citation>
    <scope>NUCLEOTIDE SEQUENCE [LARGE SCALE GENOMIC DNA]</scope>
    <source>
        <strain evidence="3 5">CAV1761</strain>
    </source>
</reference>
<protein>
    <recommendedName>
        <fullName evidence="6">Lipoprotein</fullName>
    </recommendedName>
</protein>
<dbReference type="AlphaFoldDB" id="A0A221FNP8"/>
<dbReference type="Proteomes" id="UP000245399">
    <property type="component" value="Chromosome"/>
</dbReference>
<dbReference type="EMBL" id="PQGI01000014">
    <property type="protein sequence ID" value="POP15033.1"/>
    <property type="molecule type" value="Genomic_DNA"/>
</dbReference>
<organism evidence="4">
    <name type="scientific">Serratia marcescens</name>
    <dbReference type="NCBI Taxonomy" id="615"/>
    <lineage>
        <taxon>Bacteria</taxon>
        <taxon>Pseudomonadati</taxon>
        <taxon>Pseudomonadota</taxon>
        <taxon>Gammaproteobacteria</taxon>
        <taxon>Enterobacterales</taxon>
        <taxon>Yersiniaceae</taxon>
        <taxon>Serratia</taxon>
    </lineage>
</organism>
<evidence type="ECO:0000313" key="3">
    <source>
        <dbReference type="EMBL" id="AWL67029.1"/>
    </source>
</evidence>
<dbReference type="RefSeq" id="WP_071605351.1">
    <property type="nucleotide sequence ID" value="NZ_JBPDWE010000003.1"/>
</dbReference>
<evidence type="ECO:0000313" key="4">
    <source>
        <dbReference type="EMBL" id="POP15033.1"/>
    </source>
</evidence>
<proteinExistence type="predicted"/>
<keyword evidence="2" id="KW-0732">Signal</keyword>
<accession>A0A221FNP8</accession>
<name>A0A221FNP8_SERMA</name>
<gene>
    <name evidence="4" type="ORF">C3R40_21290</name>
    <name evidence="3" type="ORF">DKC05_04775</name>
</gene>
<sequence>MTWRNSLLALCLVLNGCSAIHPTVSSSSSSTHWGNWGTPQPATREQKQRIIAGESAAAVLNEGRVGIGGTLDWSKIGGR</sequence>
<evidence type="ECO:0000256" key="2">
    <source>
        <dbReference type="SAM" id="SignalP"/>
    </source>
</evidence>
<evidence type="ECO:0008006" key="6">
    <source>
        <dbReference type="Google" id="ProtNLM"/>
    </source>
</evidence>
<evidence type="ECO:0000256" key="1">
    <source>
        <dbReference type="SAM" id="MobiDB-lite"/>
    </source>
</evidence>
<feature type="region of interest" description="Disordered" evidence="1">
    <location>
        <begin position="23"/>
        <end position="44"/>
    </location>
</feature>